<dbReference type="RefSeq" id="WP_252168775.1">
    <property type="nucleotide sequence ID" value="NZ_CP084931.1"/>
</dbReference>
<evidence type="ECO:0000259" key="3">
    <source>
        <dbReference type="PROSITE" id="PS50883"/>
    </source>
</evidence>
<dbReference type="CDD" id="cd01948">
    <property type="entry name" value="EAL"/>
    <property type="match status" value="1"/>
</dbReference>
<protein>
    <submittedName>
        <fullName evidence="5">EAL domain-containing protein</fullName>
    </submittedName>
</protein>
<dbReference type="Pfam" id="PF00563">
    <property type="entry name" value="EAL"/>
    <property type="match status" value="1"/>
</dbReference>
<dbReference type="InterPro" id="IPR000160">
    <property type="entry name" value="GGDEF_dom"/>
</dbReference>
<dbReference type="Gene3D" id="3.30.70.270">
    <property type="match status" value="1"/>
</dbReference>
<feature type="domain" description="GGDEF" evidence="4">
    <location>
        <begin position="369"/>
        <end position="502"/>
    </location>
</feature>
<keyword evidence="2" id="KW-0812">Transmembrane</keyword>
<dbReference type="PANTHER" id="PTHR44757:SF2">
    <property type="entry name" value="BIOFILM ARCHITECTURE MAINTENANCE PROTEIN MBAA"/>
    <property type="match status" value="1"/>
</dbReference>
<feature type="region of interest" description="Disordered" evidence="1">
    <location>
        <begin position="151"/>
        <end position="176"/>
    </location>
</feature>
<name>A0ABY4XE07_9SPHN</name>
<feature type="compositionally biased region" description="Basic and acidic residues" evidence="1">
    <location>
        <begin position="154"/>
        <end position="166"/>
    </location>
</feature>
<feature type="transmembrane region" description="Helical" evidence="2">
    <location>
        <begin position="290"/>
        <end position="312"/>
    </location>
</feature>
<dbReference type="InterPro" id="IPR001633">
    <property type="entry name" value="EAL_dom"/>
</dbReference>
<dbReference type="InterPro" id="IPR029787">
    <property type="entry name" value="Nucleotide_cyclase"/>
</dbReference>
<evidence type="ECO:0000313" key="5">
    <source>
        <dbReference type="EMBL" id="USI74961.1"/>
    </source>
</evidence>
<feature type="domain" description="EAL" evidence="3">
    <location>
        <begin position="511"/>
        <end position="761"/>
    </location>
</feature>
<sequence length="764" mass="82616">MRQARLQLGSGSGRRFVAAVVVPVVALALALTWFAVSTVRDAAAQADRVSAARQTQEVRLAVNAALDELAQSQAGVAIWSPLVGQLRRPRPDWAWIDDNVGVWLNYVFQHDVDAILDARDRPVYVMRDGVRVAPARFAALAEAARPLIAAARGRSGDRPNPHERLPRTGTSADTTVRTSPRAIHATDLVAIAGRPAVMSVMRIIPDTDTLPETPGAEPLLVSVRYLDTGFVRDLAKIELVAAARIEAAPALRAGEHGLALRASRGAVAGYLVWHADEPGRAVWRSMAPGAGMALAALLATLAALLASVAALMRHNARSLRRLAAAHLELQAKEAQAHHLAYHDPLTGLPNRAFFNAAVDQHLAEGRWPGAWAVLLADLDRFKQVNDTLGHLGGDQLIQEVAARLQARIGPGDIVARLGGDEFAILLRDRPDAAAIDAVAAAMVEALRAPFLILGTNMFIGGSIGIACVPGCAGDRSELMRMADIAMYRAKLEGRDSHRFFSPDMDESVQMRRGIEQDLREAIARGGDLRVYYQPQMDVSGTRVIGLEALLRWHHPSRGLLSPDLFIPIAEETGMIRTLGRWVLRDACATARAFPDLSIAVNLSAVQFRTPDLAAELIEIVRVEGARPAQIELEVTESVLLDNDGQARRALTELRRAGFRIALDDFGTGYSSLSYLSKFEVDKIKIDRSFTKRLGEAEDAGAIVHAVVRLGHAMGLAVSAEGVETREQRDFLEDAGCNELQGFLFSAAVPAEALPALLRRARRAA</sequence>
<dbReference type="InterPro" id="IPR035919">
    <property type="entry name" value="EAL_sf"/>
</dbReference>
<accession>A0ABY4XE07</accession>
<feature type="transmembrane region" description="Helical" evidence="2">
    <location>
        <begin position="16"/>
        <end position="36"/>
    </location>
</feature>
<dbReference type="SMART" id="SM00267">
    <property type="entry name" value="GGDEF"/>
    <property type="match status" value="1"/>
</dbReference>
<dbReference type="Gene3D" id="3.20.20.450">
    <property type="entry name" value="EAL domain"/>
    <property type="match status" value="1"/>
</dbReference>
<keyword evidence="2" id="KW-1133">Transmembrane helix</keyword>
<dbReference type="Proteomes" id="UP001056937">
    <property type="component" value="Chromosome 2"/>
</dbReference>
<dbReference type="EMBL" id="CP084931">
    <property type="protein sequence ID" value="USI74961.1"/>
    <property type="molecule type" value="Genomic_DNA"/>
</dbReference>
<reference evidence="5" key="1">
    <citation type="journal article" date="2022" name="Toxins">
        <title>Genomic Analysis of Sphingopyxis sp. USTB-05 for Biodegrading Cyanobacterial Hepatotoxins.</title>
        <authorList>
            <person name="Liu C."/>
            <person name="Xu Q."/>
            <person name="Zhao Z."/>
            <person name="Zhang H."/>
            <person name="Liu X."/>
            <person name="Yin C."/>
            <person name="Liu Y."/>
            <person name="Yan H."/>
        </authorList>
    </citation>
    <scope>NUCLEOTIDE SEQUENCE</scope>
    <source>
        <strain evidence="5">NBD5</strain>
    </source>
</reference>
<dbReference type="Pfam" id="PF00990">
    <property type="entry name" value="GGDEF"/>
    <property type="match status" value="1"/>
</dbReference>
<keyword evidence="6" id="KW-1185">Reference proteome</keyword>
<dbReference type="NCBIfam" id="TIGR00254">
    <property type="entry name" value="GGDEF"/>
    <property type="match status" value="1"/>
</dbReference>
<dbReference type="CDD" id="cd01949">
    <property type="entry name" value="GGDEF"/>
    <property type="match status" value="1"/>
</dbReference>
<keyword evidence="2" id="KW-0472">Membrane</keyword>
<dbReference type="InterPro" id="IPR052155">
    <property type="entry name" value="Biofilm_reg_signaling"/>
</dbReference>
<dbReference type="PROSITE" id="PS50883">
    <property type="entry name" value="EAL"/>
    <property type="match status" value="1"/>
</dbReference>
<gene>
    <name evidence="5" type="ORF">LHA26_17490</name>
</gene>
<organism evidence="5 6">
    <name type="scientific">Sphingomonas morindae</name>
    <dbReference type="NCBI Taxonomy" id="1541170"/>
    <lineage>
        <taxon>Bacteria</taxon>
        <taxon>Pseudomonadati</taxon>
        <taxon>Pseudomonadota</taxon>
        <taxon>Alphaproteobacteria</taxon>
        <taxon>Sphingomonadales</taxon>
        <taxon>Sphingomonadaceae</taxon>
        <taxon>Sphingomonas</taxon>
    </lineage>
</organism>
<dbReference type="SMART" id="SM00052">
    <property type="entry name" value="EAL"/>
    <property type="match status" value="1"/>
</dbReference>
<dbReference type="Pfam" id="PF05228">
    <property type="entry name" value="CHASE4"/>
    <property type="match status" value="1"/>
</dbReference>
<evidence type="ECO:0000256" key="1">
    <source>
        <dbReference type="SAM" id="MobiDB-lite"/>
    </source>
</evidence>
<dbReference type="PROSITE" id="PS50887">
    <property type="entry name" value="GGDEF"/>
    <property type="match status" value="1"/>
</dbReference>
<evidence type="ECO:0000313" key="6">
    <source>
        <dbReference type="Proteomes" id="UP001056937"/>
    </source>
</evidence>
<evidence type="ECO:0000259" key="4">
    <source>
        <dbReference type="PROSITE" id="PS50887"/>
    </source>
</evidence>
<dbReference type="PANTHER" id="PTHR44757">
    <property type="entry name" value="DIGUANYLATE CYCLASE DGCP"/>
    <property type="match status" value="1"/>
</dbReference>
<proteinExistence type="predicted"/>
<dbReference type="SUPFAM" id="SSF141868">
    <property type="entry name" value="EAL domain-like"/>
    <property type="match status" value="1"/>
</dbReference>
<evidence type="ECO:0000256" key="2">
    <source>
        <dbReference type="SAM" id="Phobius"/>
    </source>
</evidence>
<dbReference type="InterPro" id="IPR007892">
    <property type="entry name" value="CHASE4"/>
</dbReference>
<dbReference type="InterPro" id="IPR043128">
    <property type="entry name" value="Rev_trsase/Diguanyl_cyclase"/>
</dbReference>
<dbReference type="SUPFAM" id="SSF55073">
    <property type="entry name" value="Nucleotide cyclase"/>
    <property type="match status" value="1"/>
</dbReference>